<organism evidence="1 2">
    <name type="scientific">Catharanthus roseus</name>
    <name type="common">Madagascar periwinkle</name>
    <name type="synonym">Vinca rosea</name>
    <dbReference type="NCBI Taxonomy" id="4058"/>
    <lineage>
        <taxon>Eukaryota</taxon>
        <taxon>Viridiplantae</taxon>
        <taxon>Streptophyta</taxon>
        <taxon>Embryophyta</taxon>
        <taxon>Tracheophyta</taxon>
        <taxon>Spermatophyta</taxon>
        <taxon>Magnoliopsida</taxon>
        <taxon>eudicotyledons</taxon>
        <taxon>Gunneridae</taxon>
        <taxon>Pentapetalae</taxon>
        <taxon>asterids</taxon>
        <taxon>lamiids</taxon>
        <taxon>Gentianales</taxon>
        <taxon>Apocynaceae</taxon>
        <taxon>Rauvolfioideae</taxon>
        <taxon>Vinceae</taxon>
        <taxon>Catharanthinae</taxon>
        <taxon>Catharanthus</taxon>
    </lineage>
</organism>
<accession>A0ACC0AL58</accession>
<evidence type="ECO:0000313" key="2">
    <source>
        <dbReference type="Proteomes" id="UP001060085"/>
    </source>
</evidence>
<dbReference type="EMBL" id="CM044705">
    <property type="protein sequence ID" value="KAI5661707.1"/>
    <property type="molecule type" value="Genomic_DNA"/>
</dbReference>
<dbReference type="Proteomes" id="UP001060085">
    <property type="component" value="Linkage Group LG05"/>
</dbReference>
<evidence type="ECO:0000313" key="1">
    <source>
        <dbReference type="EMBL" id="KAI5661707.1"/>
    </source>
</evidence>
<gene>
    <name evidence="1" type="ORF">M9H77_21030</name>
</gene>
<name>A0ACC0AL58_CATRO</name>
<proteinExistence type="predicted"/>
<sequence>MSYEQRSTARASPFSQRDSRAHQSSIDAEKPRISDKDGEPSEVLWIGFPAKLRVDEFILRKAFAPFGEIDKINAFPGRTYAFVRFRNVMAASRAKETLQGKLFGNPRIHICFAKTSEDFRNDSDFGNLSGDLSRSSPGYILNESGDLSVTSFGRKSNVWARGDDEFEQRRFPELGYEVGMPGNVREQRISPSRDRIGHFREFSRRSAVDDDSFDLPEEPLLFHGAKKPKTSNFSPENELPEYPFTNPARANRVPYRSFRGFEPDSHEKNFDSKPFEGTIAKGRTPNYRAHCFPVGKKMGTNLPEFLDCTARTSLGMLAKHYYQSTSIWAVYFVPASDLDMVFYNEFMTYLEEKQHAAKVLKVPGRLSISGVVLRSEQPGSTYGGSFHQQEKKDPEFATLHRDTSALR</sequence>
<reference evidence="2" key="1">
    <citation type="journal article" date="2023" name="Nat. Plants">
        <title>Single-cell RNA sequencing provides a high-resolution roadmap for understanding the multicellular compartmentation of specialized metabolism.</title>
        <authorList>
            <person name="Sun S."/>
            <person name="Shen X."/>
            <person name="Li Y."/>
            <person name="Li Y."/>
            <person name="Wang S."/>
            <person name="Li R."/>
            <person name="Zhang H."/>
            <person name="Shen G."/>
            <person name="Guo B."/>
            <person name="Wei J."/>
            <person name="Xu J."/>
            <person name="St-Pierre B."/>
            <person name="Chen S."/>
            <person name="Sun C."/>
        </authorList>
    </citation>
    <scope>NUCLEOTIDE SEQUENCE [LARGE SCALE GENOMIC DNA]</scope>
</reference>
<protein>
    <submittedName>
        <fullName evidence="1">Uncharacterized protein</fullName>
    </submittedName>
</protein>
<comment type="caution">
    <text evidence="1">The sequence shown here is derived from an EMBL/GenBank/DDBJ whole genome shotgun (WGS) entry which is preliminary data.</text>
</comment>
<keyword evidence="2" id="KW-1185">Reference proteome</keyword>